<dbReference type="RefSeq" id="WP_004848796.1">
    <property type="nucleotide sequence ID" value="NZ_CP102278.1"/>
</dbReference>
<protein>
    <recommendedName>
        <fullName evidence="4">Stage V sporulation protein AB</fullName>
    </recommendedName>
</protein>
<accession>A0A412IVC5</accession>
<gene>
    <name evidence="2" type="ORF">DWX94_01405</name>
</gene>
<keyword evidence="1" id="KW-1133">Transmembrane helix</keyword>
<name>A0A412IVC5_9FIRM</name>
<dbReference type="InterPro" id="IPR020144">
    <property type="entry name" value="SpoVAB"/>
</dbReference>
<dbReference type="GeneID" id="92831791"/>
<organism evidence="2 3">
    <name type="scientific">Coprococcus eutactus</name>
    <dbReference type="NCBI Taxonomy" id="33043"/>
    <lineage>
        <taxon>Bacteria</taxon>
        <taxon>Bacillati</taxon>
        <taxon>Bacillota</taxon>
        <taxon>Clostridia</taxon>
        <taxon>Lachnospirales</taxon>
        <taxon>Lachnospiraceae</taxon>
        <taxon>Coprococcus</taxon>
    </lineage>
</organism>
<sequence>MLIRYVLLALACFASGIAISGGYFAFISLIGIFPKLLEKVKGARHYMLIESLLAFGATLANAVYLFDIPVRVTWLGYSVVCLFGGIFVGCLAGALTEVLNVIPIAARRFSVRRNLPYVIYALAAGKLIGSLISVAVGM</sequence>
<dbReference type="Proteomes" id="UP000283295">
    <property type="component" value="Unassembled WGS sequence"/>
</dbReference>
<feature type="transmembrane region" description="Helical" evidence="1">
    <location>
        <begin position="6"/>
        <end position="33"/>
    </location>
</feature>
<evidence type="ECO:0000256" key="1">
    <source>
        <dbReference type="SAM" id="Phobius"/>
    </source>
</evidence>
<feature type="transmembrane region" description="Helical" evidence="1">
    <location>
        <begin position="45"/>
        <end position="66"/>
    </location>
</feature>
<comment type="caution">
    <text evidence="2">The sequence shown here is derived from an EMBL/GenBank/DDBJ whole genome shotgun (WGS) entry which is preliminary data.</text>
</comment>
<dbReference type="OrthoDB" id="9790504at2"/>
<keyword evidence="1" id="KW-0812">Transmembrane</keyword>
<keyword evidence="1" id="KW-0472">Membrane</keyword>
<reference evidence="2 3" key="1">
    <citation type="submission" date="2018-08" db="EMBL/GenBank/DDBJ databases">
        <title>A genome reference for cultivated species of the human gut microbiota.</title>
        <authorList>
            <person name="Zou Y."/>
            <person name="Xue W."/>
            <person name="Luo G."/>
        </authorList>
    </citation>
    <scope>NUCLEOTIDE SEQUENCE [LARGE SCALE GENOMIC DNA]</scope>
    <source>
        <strain evidence="2 3">AF22-21</strain>
    </source>
</reference>
<feature type="transmembrane region" description="Helical" evidence="1">
    <location>
        <begin position="72"/>
        <end position="96"/>
    </location>
</feature>
<proteinExistence type="predicted"/>
<feature type="transmembrane region" description="Helical" evidence="1">
    <location>
        <begin position="117"/>
        <end position="136"/>
    </location>
</feature>
<dbReference type="Pfam" id="PF13782">
    <property type="entry name" value="SpoVAB"/>
    <property type="match status" value="1"/>
</dbReference>
<dbReference type="AlphaFoldDB" id="A0A412IVC5"/>
<evidence type="ECO:0000313" key="3">
    <source>
        <dbReference type="Proteomes" id="UP000283295"/>
    </source>
</evidence>
<evidence type="ECO:0000313" key="2">
    <source>
        <dbReference type="EMBL" id="RGS44075.1"/>
    </source>
</evidence>
<evidence type="ECO:0008006" key="4">
    <source>
        <dbReference type="Google" id="ProtNLM"/>
    </source>
</evidence>
<dbReference type="EMBL" id="QRVK01000002">
    <property type="protein sequence ID" value="RGS44075.1"/>
    <property type="molecule type" value="Genomic_DNA"/>
</dbReference>